<gene>
    <name evidence="5" type="ORF">D917_08408</name>
</gene>
<evidence type="ECO:0000259" key="4">
    <source>
        <dbReference type="PROSITE" id="PS50013"/>
    </source>
</evidence>
<feature type="compositionally biased region" description="Basic and acidic residues" evidence="3">
    <location>
        <begin position="151"/>
        <end position="160"/>
    </location>
</feature>
<dbReference type="PROSITE" id="PS00598">
    <property type="entry name" value="CHROMO_1"/>
    <property type="match status" value="1"/>
</dbReference>
<evidence type="ECO:0000256" key="1">
    <source>
        <dbReference type="ARBA" id="ARBA00004123"/>
    </source>
</evidence>
<dbReference type="InterPro" id="IPR000953">
    <property type="entry name" value="Chromo/chromo_shadow_dom"/>
</dbReference>
<dbReference type="InterPro" id="IPR023779">
    <property type="entry name" value="Chromodomain_CS"/>
</dbReference>
<dbReference type="EMBL" id="LVZM01009345">
    <property type="protein sequence ID" value="OUC45484.1"/>
    <property type="molecule type" value="Genomic_DNA"/>
</dbReference>
<evidence type="ECO:0000313" key="5">
    <source>
        <dbReference type="EMBL" id="OUC45484.1"/>
    </source>
</evidence>
<proteinExistence type="predicted"/>
<evidence type="ECO:0000313" key="6">
    <source>
        <dbReference type="Proteomes" id="UP000243006"/>
    </source>
</evidence>
<comment type="subcellular location">
    <subcellularLocation>
        <location evidence="1">Nucleus</location>
    </subcellularLocation>
</comment>
<evidence type="ECO:0000256" key="2">
    <source>
        <dbReference type="ARBA" id="ARBA00023242"/>
    </source>
</evidence>
<organism evidence="5 6">
    <name type="scientific">Trichinella nativa</name>
    <dbReference type="NCBI Taxonomy" id="6335"/>
    <lineage>
        <taxon>Eukaryota</taxon>
        <taxon>Metazoa</taxon>
        <taxon>Ecdysozoa</taxon>
        <taxon>Nematoda</taxon>
        <taxon>Enoplea</taxon>
        <taxon>Dorylaimia</taxon>
        <taxon>Trichinellida</taxon>
        <taxon>Trichinellidae</taxon>
        <taxon>Trichinella</taxon>
    </lineage>
</organism>
<dbReference type="InterPro" id="IPR051219">
    <property type="entry name" value="Heterochromatin_chromo-domain"/>
</dbReference>
<accession>A0A1Y3EK58</accession>
<dbReference type="InterPro" id="IPR023780">
    <property type="entry name" value="Chromo_domain"/>
</dbReference>
<dbReference type="SMART" id="SM00298">
    <property type="entry name" value="CHROMO"/>
    <property type="match status" value="1"/>
</dbReference>
<reference evidence="5 6" key="1">
    <citation type="submission" date="2015-04" db="EMBL/GenBank/DDBJ databases">
        <title>Draft genome of the roundworm Trichinella nativa.</title>
        <authorList>
            <person name="Mitreva M."/>
        </authorList>
    </citation>
    <scope>NUCLEOTIDE SEQUENCE [LARGE SCALE GENOMIC DNA]</scope>
    <source>
        <strain evidence="5 6">ISS45</strain>
    </source>
</reference>
<dbReference type="PANTHER" id="PTHR22812">
    <property type="entry name" value="CHROMOBOX PROTEIN"/>
    <property type="match status" value="1"/>
</dbReference>
<dbReference type="Pfam" id="PF00385">
    <property type="entry name" value="Chromo"/>
    <property type="match status" value="1"/>
</dbReference>
<dbReference type="GO" id="GO:0005634">
    <property type="term" value="C:nucleus"/>
    <property type="evidence" value="ECO:0007669"/>
    <property type="project" value="UniProtKB-SubCell"/>
</dbReference>
<name>A0A1Y3EK58_9BILA</name>
<dbReference type="PROSITE" id="PS50013">
    <property type="entry name" value="CHROMO_2"/>
    <property type="match status" value="1"/>
</dbReference>
<keyword evidence="2" id="KW-0539">Nucleus</keyword>
<feature type="region of interest" description="Disordered" evidence="3">
    <location>
        <begin position="97"/>
        <end position="170"/>
    </location>
</feature>
<sequence length="232" mass="26802">MAIFMQLLCSCSSHITLFCHKDSTCRMAEENGDVFIAECIMNERVRNLRLLMILGKKEYLVRWEGYSEKYDSWEPAKHILGKELFAEFKKAKENGFKNAHEYNKHKGKKISKAVKKSMKKLPQRQDASSAKNATAKLPQKYKSCNIKHKKEPSDNDKQESTPDENPEVERKQMHEVERLFCEHIRKLPLSSTESGLHSGIYSRSNLTIGEFERKADQFLQLLRTAATSNKTS</sequence>
<evidence type="ECO:0000256" key="3">
    <source>
        <dbReference type="SAM" id="MobiDB-lite"/>
    </source>
</evidence>
<dbReference type="AlphaFoldDB" id="A0A1Y3EK58"/>
<comment type="caution">
    <text evidence="5">The sequence shown here is derived from an EMBL/GenBank/DDBJ whole genome shotgun (WGS) entry which is preliminary data.</text>
</comment>
<dbReference type="InterPro" id="IPR016197">
    <property type="entry name" value="Chromo-like_dom_sf"/>
</dbReference>
<protein>
    <submittedName>
        <fullName evidence="5">Putative chromo' (CHRromatin Organization MOdifier) domain protein</fullName>
    </submittedName>
</protein>
<dbReference type="Gene3D" id="2.40.50.40">
    <property type="match status" value="1"/>
</dbReference>
<dbReference type="Proteomes" id="UP000243006">
    <property type="component" value="Unassembled WGS sequence"/>
</dbReference>
<feature type="compositionally biased region" description="Basic residues" evidence="3">
    <location>
        <begin position="105"/>
        <end position="122"/>
    </location>
</feature>
<feature type="domain" description="Chromo" evidence="4">
    <location>
        <begin position="35"/>
        <end position="100"/>
    </location>
</feature>
<dbReference type="SUPFAM" id="SSF54160">
    <property type="entry name" value="Chromo domain-like"/>
    <property type="match status" value="1"/>
</dbReference>